<evidence type="ECO:0000256" key="2">
    <source>
        <dbReference type="SAM" id="MobiDB-lite"/>
    </source>
</evidence>
<dbReference type="Proteomes" id="UP000241890">
    <property type="component" value="Unassembled WGS sequence"/>
</dbReference>
<feature type="region of interest" description="Disordered" evidence="2">
    <location>
        <begin position="276"/>
        <end position="301"/>
    </location>
</feature>
<gene>
    <name evidence="3" type="ORF">FCC1311_035422</name>
</gene>
<dbReference type="AlphaFoldDB" id="A0A2R5G8J2"/>
<protein>
    <submittedName>
        <fullName evidence="3">Uncharacterized protein</fullName>
    </submittedName>
</protein>
<reference evidence="3 4" key="1">
    <citation type="submission" date="2017-12" db="EMBL/GenBank/DDBJ databases">
        <title>Sequencing, de novo assembly and annotation of complete genome of a new Thraustochytrid species, strain FCC1311.</title>
        <authorList>
            <person name="Sedici K."/>
            <person name="Godart F."/>
            <person name="Aiese Cigliano R."/>
            <person name="Sanseverino W."/>
            <person name="Barakat M."/>
            <person name="Ortet P."/>
            <person name="Marechal E."/>
            <person name="Cagnac O."/>
            <person name="Amato A."/>
        </authorList>
    </citation>
    <scope>NUCLEOTIDE SEQUENCE [LARGE SCALE GENOMIC DNA]</scope>
</reference>
<organism evidence="3 4">
    <name type="scientific">Hondaea fermentalgiana</name>
    <dbReference type="NCBI Taxonomy" id="2315210"/>
    <lineage>
        <taxon>Eukaryota</taxon>
        <taxon>Sar</taxon>
        <taxon>Stramenopiles</taxon>
        <taxon>Bigyra</taxon>
        <taxon>Labyrinthulomycetes</taxon>
        <taxon>Thraustochytrida</taxon>
        <taxon>Thraustochytriidae</taxon>
        <taxon>Hondaea</taxon>
    </lineage>
</organism>
<dbReference type="EMBL" id="BEYU01000029">
    <property type="protein sequence ID" value="GBG27320.1"/>
    <property type="molecule type" value="Genomic_DNA"/>
</dbReference>
<feature type="coiled-coil region" evidence="1">
    <location>
        <begin position="7"/>
        <end position="64"/>
    </location>
</feature>
<evidence type="ECO:0000313" key="4">
    <source>
        <dbReference type="Proteomes" id="UP000241890"/>
    </source>
</evidence>
<name>A0A2R5G8J2_9STRA</name>
<comment type="caution">
    <text evidence="3">The sequence shown here is derived from an EMBL/GenBank/DDBJ whole genome shotgun (WGS) entry which is preliminary data.</text>
</comment>
<sequence length="301" mass="33394">MGVKRARSEANDRLEQLLAVCAEEQERRDAEAASEKRKLEAEAAKAAADRLEKLRKEMMLLAAEKDLTTTRAVLAMSWAEREVVFRAALERNEEVVEAMLQNCVKTGEALKDSPIVATVVSRQMQSIRALSWVLVAHLASMCGILRTTKDEAASLRHVASVIKTEIKRMGSPKLVFDMLQILIRDLDADLAKHQIDTLIGKVQDAAQRGFGIIKRVIRNPDTHADDRSEASDKTDTHASDVQSAAGEKRPASLAEGFRISRPNHLADLLDHVERAKKRQRQREVVHDFSTPRAAAVAPSTP</sequence>
<dbReference type="InParanoid" id="A0A2R5G8J2"/>
<feature type="region of interest" description="Disordered" evidence="2">
    <location>
        <begin position="221"/>
        <end position="258"/>
    </location>
</feature>
<evidence type="ECO:0000313" key="3">
    <source>
        <dbReference type="EMBL" id="GBG27320.1"/>
    </source>
</evidence>
<keyword evidence="1" id="KW-0175">Coiled coil</keyword>
<keyword evidence="4" id="KW-1185">Reference proteome</keyword>
<evidence type="ECO:0000256" key="1">
    <source>
        <dbReference type="SAM" id="Coils"/>
    </source>
</evidence>
<feature type="compositionally biased region" description="Basic and acidic residues" evidence="2">
    <location>
        <begin position="221"/>
        <end position="238"/>
    </location>
</feature>
<proteinExistence type="predicted"/>
<accession>A0A2R5G8J2</accession>